<dbReference type="AlphaFoldDB" id="A0A8J8NEL3"/>
<keyword evidence="2" id="KW-1185">Reference proteome</keyword>
<organism evidence="1 2">
    <name type="scientific">Halteria grandinella</name>
    <dbReference type="NCBI Taxonomy" id="5974"/>
    <lineage>
        <taxon>Eukaryota</taxon>
        <taxon>Sar</taxon>
        <taxon>Alveolata</taxon>
        <taxon>Ciliophora</taxon>
        <taxon>Intramacronucleata</taxon>
        <taxon>Spirotrichea</taxon>
        <taxon>Stichotrichia</taxon>
        <taxon>Sporadotrichida</taxon>
        <taxon>Halteriidae</taxon>
        <taxon>Halteria</taxon>
    </lineage>
</organism>
<comment type="caution">
    <text evidence="1">The sequence shown here is derived from an EMBL/GenBank/DDBJ whole genome shotgun (WGS) entry which is preliminary data.</text>
</comment>
<evidence type="ECO:0000313" key="1">
    <source>
        <dbReference type="EMBL" id="TNV73557.1"/>
    </source>
</evidence>
<name>A0A8J8NEL3_HALGN</name>
<accession>A0A8J8NEL3</accession>
<dbReference type="EMBL" id="RRYP01018609">
    <property type="protein sequence ID" value="TNV73557.1"/>
    <property type="molecule type" value="Genomic_DNA"/>
</dbReference>
<sequence>MKVQNIHCTGKKIIRILIEQCWVQLNFYIHETELFNKQLFQCAIDLFIFWPKLNFYVKISKCQLFQFLVTAFRNKESILVTKRKYQFDQSLWIQYVVSGALSILELLECADQSVSKIS</sequence>
<gene>
    <name evidence="1" type="ORF">FGO68_gene12487</name>
</gene>
<protein>
    <submittedName>
        <fullName evidence="1">Uncharacterized protein</fullName>
    </submittedName>
</protein>
<reference evidence="1" key="1">
    <citation type="submission" date="2019-06" db="EMBL/GenBank/DDBJ databases">
        <authorList>
            <person name="Zheng W."/>
        </authorList>
    </citation>
    <scope>NUCLEOTIDE SEQUENCE</scope>
    <source>
        <strain evidence="1">QDHG01</strain>
    </source>
</reference>
<proteinExistence type="predicted"/>
<dbReference type="Proteomes" id="UP000785679">
    <property type="component" value="Unassembled WGS sequence"/>
</dbReference>
<evidence type="ECO:0000313" key="2">
    <source>
        <dbReference type="Proteomes" id="UP000785679"/>
    </source>
</evidence>